<comment type="caution">
    <text evidence="3">The sequence shown here is derived from an EMBL/GenBank/DDBJ whole genome shotgun (WGS) entry which is preliminary data.</text>
</comment>
<feature type="region of interest" description="Disordered" evidence="1">
    <location>
        <begin position="1"/>
        <end position="20"/>
    </location>
</feature>
<evidence type="ECO:0000313" key="4">
    <source>
        <dbReference type="Proteomes" id="UP001183226"/>
    </source>
</evidence>
<evidence type="ECO:0000256" key="1">
    <source>
        <dbReference type="SAM" id="MobiDB-lite"/>
    </source>
</evidence>
<feature type="transmembrane region" description="Helical" evidence="2">
    <location>
        <begin position="70"/>
        <end position="92"/>
    </location>
</feature>
<gene>
    <name evidence="3" type="ORF">RM446_09425</name>
</gene>
<protein>
    <recommendedName>
        <fullName evidence="5">Integral membrane protein</fullName>
    </recommendedName>
</protein>
<dbReference type="EMBL" id="JAVREK010000007">
    <property type="protein sequence ID" value="MDT0302329.1"/>
    <property type="molecule type" value="Genomic_DNA"/>
</dbReference>
<evidence type="ECO:0000256" key="2">
    <source>
        <dbReference type="SAM" id="Phobius"/>
    </source>
</evidence>
<evidence type="ECO:0008006" key="5">
    <source>
        <dbReference type="Google" id="ProtNLM"/>
    </source>
</evidence>
<feature type="transmembrane region" description="Helical" evidence="2">
    <location>
        <begin position="39"/>
        <end position="63"/>
    </location>
</feature>
<name>A0ABU2KSR7_9ACTN</name>
<dbReference type="Proteomes" id="UP001183226">
    <property type="component" value="Unassembled WGS sequence"/>
</dbReference>
<keyword evidence="4" id="KW-1185">Reference proteome</keyword>
<accession>A0ABU2KSR7</accession>
<feature type="transmembrane region" description="Helical" evidence="2">
    <location>
        <begin position="129"/>
        <end position="148"/>
    </location>
</feature>
<keyword evidence="2" id="KW-1133">Transmembrane helix</keyword>
<dbReference type="RefSeq" id="WP_311544803.1">
    <property type="nucleotide sequence ID" value="NZ_JAVREK010000007.1"/>
</dbReference>
<keyword evidence="2" id="KW-0472">Membrane</keyword>
<feature type="transmembrane region" description="Helical" evidence="2">
    <location>
        <begin position="98"/>
        <end position="117"/>
    </location>
</feature>
<proteinExistence type="predicted"/>
<sequence>MTAQQQPHPPRPPGAAAERRTGAAERIADPVVTGLGYTVLLAAGAAVGFGGSVIAGWLSYLWLAGPAGQAAAAVALLAALAALFAACRGAGWGMGSRLGAVLPALGWAAAVFSLIAVTSGGDIVLTSTVIDYCYLFGGLTAVGIAAVTTEPGP</sequence>
<keyword evidence="2" id="KW-0812">Transmembrane</keyword>
<reference evidence="4" key="1">
    <citation type="submission" date="2023-07" db="EMBL/GenBank/DDBJ databases">
        <title>30 novel species of actinomycetes from the DSMZ collection.</title>
        <authorList>
            <person name="Nouioui I."/>
        </authorList>
    </citation>
    <scope>NUCLEOTIDE SEQUENCE [LARGE SCALE GENOMIC DNA]</scope>
    <source>
        <strain evidence="4">DSM 45055</strain>
    </source>
</reference>
<evidence type="ECO:0000313" key="3">
    <source>
        <dbReference type="EMBL" id="MDT0302329.1"/>
    </source>
</evidence>
<organism evidence="3 4">
    <name type="scientific">Streptomonospora wellingtoniae</name>
    <dbReference type="NCBI Taxonomy" id="3075544"/>
    <lineage>
        <taxon>Bacteria</taxon>
        <taxon>Bacillati</taxon>
        <taxon>Actinomycetota</taxon>
        <taxon>Actinomycetes</taxon>
        <taxon>Streptosporangiales</taxon>
        <taxon>Nocardiopsidaceae</taxon>
        <taxon>Streptomonospora</taxon>
    </lineage>
</organism>